<dbReference type="EMBL" id="MU150284">
    <property type="protein sequence ID" value="KAF9461470.1"/>
    <property type="molecule type" value="Genomic_DNA"/>
</dbReference>
<evidence type="ECO:0000313" key="2">
    <source>
        <dbReference type="Proteomes" id="UP000807353"/>
    </source>
</evidence>
<dbReference type="Proteomes" id="UP000807353">
    <property type="component" value="Unassembled WGS sequence"/>
</dbReference>
<proteinExistence type="predicted"/>
<accession>A0A9P6CGP8</accession>
<evidence type="ECO:0000313" key="1">
    <source>
        <dbReference type="EMBL" id="KAF9461470.1"/>
    </source>
</evidence>
<gene>
    <name evidence="1" type="ORF">BDZ94DRAFT_1310612</name>
</gene>
<keyword evidence="2" id="KW-1185">Reference proteome</keyword>
<organism evidence="1 2">
    <name type="scientific">Collybia nuda</name>
    <dbReference type="NCBI Taxonomy" id="64659"/>
    <lineage>
        <taxon>Eukaryota</taxon>
        <taxon>Fungi</taxon>
        <taxon>Dikarya</taxon>
        <taxon>Basidiomycota</taxon>
        <taxon>Agaricomycotina</taxon>
        <taxon>Agaricomycetes</taxon>
        <taxon>Agaricomycetidae</taxon>
        <taxon>Agaricales</taxon>
        <taxon>Tricholomatineae</taxon>
        <taxon>Clitocybaceae</taxon>
        <taxon>Collybia</taxon>
    </lineage>
</organism>
<comment type="caution">
    <text evidence="1">The sequence shown here is derived from an EMBL/GenBank/DDBJ whole genome shotgun (WGS) entry which is preliminary data.</text>
</comment>
<protein>
    <submittedName>
        <fullName evidence="1">Uncharacterized protein</fullName>
    </submittedName>
</protein>
<sequence>MSSSTHQNAIAPFRYPTIPTSLLPRFNTYYCTSVLPVHAKELICDIEKSDRIFHVLRRRRIRQTFDWEEHGVWRCYDIELLWGAENCKVVARNMTGPDRDHLVPHPEGADLILGRLDVDPAVAALYTNQTEGKSYKDIVLSAMNISVEKGWPLHLKLSMETYLVRTRPQIHRVVGLYKSIDSVDILLERLEVTVISK</sequence>
<dbReference type="AlphaFoldDB" id="A0A9P6CGP8"/>
<reference evidence="1" key="1">
    <citation type="submission" date="2020-11" db="EMBL/GenBank/DDBJ databases">
        <authorList>
            <consortium name="DOE Joint Genome Institute"/>
            <person name="Ahrendt S."/>
            <person name="Riley R."/>
            <person name="Andreopoulos W."/>
            <person name="Labutti K."/>
            <person name="Pangilinan J."/>
            <person name="Ruiz-Duenas F.J."/>
            <person name="Barrasa J.M."/>
            <person name="Sanchez-Garcia M."/>
            <person name="Camarero S."/>
            <person name="Miyauchi S."/>
            <person name="Serrano A."/>
            <person name="Linde D."/>
            <person name="Babiker R."/>
            <person name="Drula E."/>
            <person name="Ayuso-Fernandez I."/>
            <person name="Pacheco R."/>
            <person name="Padilla G."/>
            <person name="Ferreira P."/>
            <person name="Barriuso J."/>
            <person name="Kellner H."/>
            <person name="Castanera R."/>
            <person name="Alfaro M."/>
            <person name="Ramirez L."/>
            <person name="Pisabarro A.G."/>
            <person name="Kuo A."/>
            <person name="Tritt A."/>
            <person name="Lipzen A."/>
            <person name="He G."/>
            <person name="Yan M."/>
            <person name="Ng V."/>
            <person name="Cullen D."/>
            <person name="Martin F."/>
            <person name="Rosso M.-N."/>
            <person name="Henrissat B."/>
            <person name="Hibbett D."/>
            <person name="Martinez A.T."/>
            <person name="Grigoriev I.V."/>
        </authorList>
    </citation>
    <scope>NUCLEOTIDE SEQUENCE</scope>
    <source>
        <strain evidence="1">CBS 247.69</strain>
    </source>
</reference>
<name>A0A9P6CGP8_9AGAR</name>